<dbReference type="SUPFAM" id="SSF110921">
    <property type="entry name" value="2-isopropylmalate synthase LeuA, allosteric (dimerisation) domain"/>
    <property type="match status" value="1"/>
</dbReference>
<dbReference type="GO" id="GO:0043714">
    <property type="term" value="F:(R)-citramalate synthase activity"/>
    <property type="evidence" value="ECO:0007669"/>
    <property type="project" value="UniProtKB-EC"/>
</dbReference>
<dbReference type="AlphaFoldDB" id="A0A6J5Y9X7"/>
<dbReference type="Pfam" id="PF00682">
    <property type="entry name" value="HMGL-like"/>
    <property type="match status" value="1"/>
</dbReference>
<comment type="pathway">
    <text evidence="1">Amino-acid biosynthesis; L-isoleucine biosynthesis; 2-oxobutanoate from pyruvate: step 1/3.</text>
</comment>
<dbReference type="InterPro" id="IPR005675">
    <property type="entry name" value="Citramal_synthase"/>
</dbReference>
<dbReference type="PANTHER" id="PTHR43538:SF1">
    <property type="entry name" value="(R)-CITRAMALATE SYNTHASE"/>
    <property type="match status" value="1"/>
</dbReference>
<reference evidence="10" key="1">
    <citation type="submission" date="2020-05" db="EMBL/GenBank/DDBJ databases">
        <authorList>
            <person name="Chiriac C."/>
            <person name="Salcher M."/>
            <person name="Ghai R."/>
            <person name="Kavagutti S V."/>
        </authorList>
    </citation>
    <scope>NUCLEOTIDE SEQUENCE</scope>
</reference>
<dbReference type="Gene3D" id="3.20.20.70">
    <property type="entry name" value="Aldolase class I"/>
    <property type="match status" value="1"/>
</dbReference>
<dbReference type="InterPro" id="IPR054691">
    <property type="entry name" value="LeuA/HCS_post-cat"/>
</dbReference>
<dbReference type="PROSITE" id="PS00815">
    <property type="entry name" value="AIPM_HOMOCIT_SYNTH_1"/>
    <property type="match status" value="1"/>
</dbReference>
<evidence type="ECO:0000256" key="2">
    <source>
        <dbReference type="ARBA" id="ARBA00006154"/>
    </source>
</evidence>
<evidence type="ECO:0000256" key="4">
    <source>
        <dbReference type="ARBA" id="ARBA00022605"/>
    </source>
</evidence>
<evidence type="ECO:0000256" key="5">
    <source>
        <dbReference type="ARBA" id="ARBA00022624"/>
    </source>
</evidence>
<dbReference type="InterPro" id="IPR013709">
    <property type="entry name" value="2-isopropylmalate_synth_dimer"/>
</dbReference>
<dbReference type="NCBIfam" id="TIGR00977">
    <property type="entry name" value="citramal_synth"/>
    <property type="match status" value="1"/>
</dbReference>
<keyword evidence="5" id="KW-0412">Isoleucine biosynthesis</keyword>
<dbReference type="Pfam" id="PF22617">
    <property type="entry name" value="HCS_D2"/>
    <property type="match status" value="1"/>
</dbReference>
<protein>
    <recommendedName>
        <fullName evidence="3">(R)-citramalate synthase</fullName>
        <ecNumber evidence="8">2.3.3.21</ecNumber>
    </recommendedName>
</protein>
<dbReference type="PANTHER" id="PTHR43538">
    <property type="entry name" value="ALPHA-IPM SYNTHASE/HOMOCITRATE SYNTHASE"/>
    <property type="match status" value="1"/>
</dbReference>
<comment type="similarity">
    <text evidence="2">Belongs to the alpha-IPM synthase/homocitrate synthase family.</text>
</comment>
<sequence>MSADDALRALPSSVEIFDTTLRDGAQFEGISLTVDDKLRVAEQLEYLGVRWIEGGYPQANPKDAEFFARAPKELKLSTAELVAFGSTRRPAGKVDVDPTLAALIEAGTSTACIVGKSWDFHVIEALRTTLDEGVAMVAESVAFLKREGLRVFFDAEHFFDGYKANAEFALRVLEAAMVNGADCVVLCDTNGGSLPHEVQRITGEVVSFLGPNTAVGIHTQNDTGCAAANSIAAVLGGATQVQGTVNGYGERTGNANLMTVIPDLTLKLGVATLPEGHLERLTVVSHRVAELVNLPPHPADPFVGQSAFAHKGGLHTSALGRAGGATYEHIDPAVVGNHTRVLVSDLGGRAGMAMKAEEFGVEIDAKTSGELSEQLKTLESEGWLFESADASLELRMRRAAGWVQDFFEVVSYEVTSVHHESDSKISVATTAAATVRIGGETITATGEGNGPVNALDSALRAALTDAHPSLARIHLTDFKVRVVDGGAATGAVVRVLIDSTNGDRVWTTVGVDSNVIEASWQALIDSLQFGLLHAGE</sequence>
<gene>
    <name evidence="10" type="ORF">UFOPK1392_00724</name>
    <name evidence="11" type="ORF">UFOPK3733_00150</name>
</gene>
<evidence type="ECO:0000313" key="10">
    <source>
        <dbReference type="EMBL" id="CAB4322980.1"/>
    </source>
</evidence>
<evidence type="ECO:0000256" key="3">
    <source>
        <dbReference type="ARBA" id="ARBA00022325"/>
    </source>
</evidence>
<dbReference type="InterPro" id="IPR036230">
    <property type="entry name" value="LeuA_allosteric_dom_sf"/>
</dbReference>
<dbReference type="InterPro" id="IPR013785">
    <property type="entry name" value="Aldolase_TIM"/>
</dbReference>
<dbReference type="Gene3D" id="1.10.238.260">
    <property type="match status" value="1"/>
</dbReference>
<evidence type="ECO:0000313" key="11">
    <source>
        <dbReference type="EMBL" id="CAB4922415.1"/>
    </source>
</evidence>
<organism evidence="10">
    <name type="scientific">freshwater metagenome</name>
    <dbReference type="NCBI Taxonomy" id="449393"/>
    <lineage>
        <taxon>unclassified sequences</taxon>
        <taxon>metagenomes</taxon>
        <taxon>ecological metagenomes</taxon>
    </lineage>
</organism>
<evidence type="ECO:0000256" key="7">
    <source>
        <dbReference type="ARBA" id="ARBA00023304"/>
    </source>
</evidence>
<name>A0A6J5Y9X7_9ZZZZ</name>
<keyword evidence="4" id="KW-0028">Amino-acid biosynthesis</keyword>
<dbReference type="EC" id="2.3.3.21" evidence="8"/>
<accession>A0A6J5Y9X7</accession>
<dbReference type="Pfam" id="PF08502">
    <property type="entry name" value="LeuA_dimer"/>
    <property type="match status" value="1"/>
</dbReference>
<dbReference type="GO" id="GO:0009097">
    <property type="term" value="P:isoleucine biosynthetic process"/>
    <property type="evidence" value="ECO:0007669"/>
    <property type="project" value="UniProtKB-UniPathway"/>
</dbReference>
<dbReference type="SUPFAM" id="SSF51569">
    <property type="entry name" value="Aldolase"/>
    <property type="match status" value="1"/>
</dbReference>
<keyword evidence="7" id="KW-0100">Branched-chain amino acid biosynthesis</keyword>
<dbReference type="InterPro" id="IPR000891">
    <property type="entry name" value="PYR_CT"/>
</dbReference>
<dbReference type="GO" id="GO:0009098">
    <property type="term" value="P:L-leucine biosynthetic process"/>
    <property type="evidence" value="ECO:0007669"/>
    <property type="project" value="InterPro"/>
</dbReference>
<keyword evidence="6" id="KW-0808">Transferase</keyword>
<dbReference type="CDD" id="cd07941">
    <property type="entry name" value="DRE_TIM_LeuA3"/>
    <property type="match status" value="1"/>
</dbReference>
<dbReference type="EMBL" id="CAEMXZ010000022">
    <property type="protein sequence ID" value="CAB4322980.1"/>
    <property type="molecule type" value="Genomic_DNA"/>
</dbReference>
<feature type="domain" description="Pyruvate carboxyltransferase" evidence="9">
    <location>
        <begin position="14"/>
        <end position="282"/>
    </location>
</feature>
<dbReference type="EMBL" id="CAFBNC010000004">
    <property type="protein sequence ID" value="CAB4922415.1"/>
    <property type="molecule type" value="Genomic_DNA"/>
</dbReference>
<evidence type="ECO:0000256" key="1">
    <source>
        <dbReference type="ARBA" id="ARBA00004743"/>
    </source>
</evidence>
<evidence type="ECO:0000256" key="8">
    <source>
        <dbReference type="ARBA" id="ARBA00034330"/>
    </source>
</evidence>
<proteinExistence type="inferred from homology"/>
<dbReference type="SMART" id="SM00917">
    <property type="entry name" value="LeuA_dimer"/>
    <property type="match status" value="1"/>
</dbReference>
<dbReference type="PROSITE" id="PS50991">
    <property type="entry name" value="PYR_CT"/>
    <property type="match status" value="1"/>
</dbReference>
<dbReference type="UniPathway" id="UPA00047">
    <property type="reaction ID" value="UER00066"/>
</dbReference>
<evidence type="ECO:0000256" key="6">
    <source>
        <dbReference type="ARBA" id="ARBA00022679"/>
    </source>
</evidence>
<evidence type="ECO:0000259" key="9">
    <source>
        <dbReference type="PROSITE" id="PS50991"/>
    </source>
</evidence>
<dbReference type="InterPro" id="IPR002034">
    <property type="entry name" value="AIPM/Hcit_synth_CS"/>
</dbReference>
<dbReference type="Gene3D" id="3.30.160.270">
    <property type="match status" value="1"/>
</dbReference>
<dbReference type="GO" id="GO:0003852">
    <property type="term" value="F:2-isopropylmalate synthase activity"/>
    <property type="evidence" value="ECO:0007669"/>
    <property type="project" value="InterPro"/>
</dbReference>